<evidence type="ECO:0000313" key="2">
    <source>
        <dbReference type="EMBL" id="TDZ47735.1"/>
    </source>
</evidence>
<gene>
    <name evidence="2" type="ORF">CTRI78_v008401</name>
</gene>
<dbReference type="Gene3D" id="3.40.50.300">
    <property type="entry name" value="P-loop containing nucleotide triphosphate hydrolases"/>
    <property type="match status" value="1"/>
</dbReference>
<proteinExistence type="predicted"/>
<sequence>MRNPSATHRLNDNMAPSGRSSESDQTIKRIIIGIGGNVCSGKSTLAGAILQAFEEVCHEDCKPVGISVDDFIRYTPDPERFWTQDEYPTSLSAVDWVELNNEITRVLNGKAVKPYNPLVLHDKRSNDRVQLNKTELKRHLTQLGHIFKDDKIQIVVVEGSQLCMKGDQDGWPNGRAKPSSLGQEPIMDDEQKRARDEILDRFLFRYYLYTTKSRSRDRVFRLMGCVSKIPSVLETRTPTGGWVVEAPP</sequence>
<protein>
    <submittedName>
        <fullName evidence="2">Uncharacterized protein</fullName>
    </submittedName>
</protein>
<feature type="region of interest" description="Disordered" evidence="1">
    <location>
        <begin position="1"/>
        <end position="22"/>
    </location>
</feature>
<dbReference type="EMBL" id="RYZW01000101">
    <property type="protein sequence ID" value="TDZ47735.1"/>
    <property type="molecule type" value="Genomic_DNA"/>
</dbReference>
<keyword evidence="3" id="KW-1185">Reference proteome</keyword>
<organism evidence="2 3">
    <name type="scientific">Colletotrichum trifolii</name>
    <dbReference type="NCBI Taxonomy" id="5466"/>
    <lineage>
        <taxon>Eukaryota</taxon>
        <taxon>Fungi</taxon>
        <taxon>Dikarya</taxon>
        <taxon>Ascomycota</taxon>
        <taxon>Pezizomycotina</taxon>
        <taxon>Sordariomycetes</taxon>
        <taxon>Hypocreomycetidae</taxon>
        <taxon>Glomerellales</taxon>
        <taxon>Glomerellaceae</taxon>
        <taxon>Colletotrichum</taxon>
        <taxon>Colletotrichum orbiculare species complex</taxon>
    </lineage>
</organism>
<reference evidence="2 3" key="1">
    <citation type="submission" date="2018-12" db="EMBL/GenBank/DDBJ databases">
        <title>Genome sequence and assembly of Colletotrichum trifolii.</title>
        <authorList>
            <person name="Gan P."/>
            <person name="Shirasu K."/>
        </authorList>
    </citation>
    <scope>NUCLEOTIDE SEQUENCE [LARGE SCALE GENOMIC DNA]</scope>
    <source>
        <strain evidence="2 3">543-2</strain>
    </source>
</reference>
<dbReference type="SUPFAM" id="SSF52540">
    <property type="entry name" value="P-loop containing nucleoside triphosphate hydrolases"/>
    <property type="match status" value="1"/>
</dbReference>
<evidence type="ECO:0000256" key="1">
    <source>
        <dbReference type="SAM" id="MobiDB-lite"/>
    </source>
</evidence>
<dbReference type="Proteomes" id="UP000295703">
    <property type="component" value="Unassembled WGS sequence"/>
</dbReference>
<dbReference type="InterPro" id="IPR027417">
    <property type="entry name" value="P-loop_NTPase"/>
</dbReference>
<feature type="region of interest" description="Disordered" evidence="1">
    <location>
        <begin position="167"/>
        <end position="189"/>
    </location>
</feature>
<accession>A0A4R8QUU1</accession>
<comment type="caution">
    <text evidence="2">The sequence shown here is derived from an EMBL/GenBank/DDBJ whole genome shotgun (WGS) entry which is preliminary data.</text>
</comment>
<name>A0A4R8QUU1_COLTR</name>
<evidence type="ECO:0000313" key="3">
    <source>
        <dbReference type="Proteomes" id="UP000295703"/>
    </source>
</evidence>
<dbReference type="AlphaFoldDB" id="A0A4R8QUU1"/>